<comment type="caution">
    <text evidence="10">The sequence shown here is derived from an EMBL/GenBank/DDBJ whole genome shotgun (WGS) entry which is preliminary data.</text>
</comment>
<organism evidence="10 11">
    <name type="scientific">Muraenolepis orangiensis</name>
    <name type="common">Patagonian moray cod</name>
    <dbReference type="NCBI Taxonomy" id="630683"/>
    <lineage>
        <taxon>Eukaryota</taxon>
        <taxon>Metazoa</taxon>
        <taxon>Chordata</taxon>
        <taxon>Craniata</taxon>
        <taxon>Vertebrata</taxon>
        <taxon>Euteleostomi</taxon>
        <taxon>Actinopterygii</taxon>
        <taxon>Neopterygii</taxon>
        <taxon>Teleostei</taxon>
        <taxon>Neoteleostei</taxon>
        <taxon>Acanthomorphata</taxon>
        <taxon>Zeiogadaria</taxon>
        <taxon>Gadariae</taxon>
        <taxon>Gadiformes</taxon>
        <taxon>Muraenolepidoidei</taxon>
        <taxon>Muraenolepididae</taxon>
        <taxon>Muraenolepis</taxon>
    </lineage>
</organism>
<dbReference type="GO" id="GO:0005944">
    <property type="term" value="C:phosphatidylinositol 3-kinase complex, class IB"/>
    <property type="evidence" value="ECO:0007669"/>
    <property type="project" value="InterPro"/>
</dbReference>
<feature type="region of interest" description="Disordered" evidence="9">
    <location>
        <begin position="342"/>
        <end position="381"/>
    </location>
</feature>
<feature type="region of interest" description="Disordered" evidence="9">
    <location>
        <begin position="458"/>
        <end position="489"/>
    </location>
</feature>
<dbReference type="PANTHER" id="PTHR15593:SF2">
    <property type="entry name" value="PHOSPHOINOSITIDE 3-KINASE REGULATORY SUBUNIT 5"/>
    <property type="match status" value="1"/>
</dbReference>
<sequence length="665" mass="73388">MDRSSCTEDRIDHALQQCLAGLRPDAPNKKFWNEGLYLNRWCLEELLRREERNSIILLQLILTKTEEVLESSQYELVVPLTLLFSSTLLKTPHWVPEGSVLQEAYSLFHSFLSWPQPCSSASKHLLTVISQELRAPGISFQRLFRAVTDQLRRVQLSPRAITIRLVSHAVLASLGNASYTPQALHAALETARRELLRRMDRLAQRLGLFSTQANGGDGSSDIRPGRAEKVKSSRLSTRDGDEGTGDLIEMPFAKCHVCPWEKDNFDHLSTILANEIHHDLAPDCTYEDAPPRSFASVSWSSQDMLSCHSLSSSWSGPSRSPRMSGVDSDLAEELAVETDDVTTTAGAFSPDKGATAGGTPRFNRSRSLPRQVGVPHGSPDPLVGERPVCVRRRPILSCNEAEGEEKATMALVRVVVMGGDRELGRLARAYSRLQRTERRSPRITRRCRLQFFFVPAKRTAGEGPAPSEPQTGSPLKATPTSEPDRGAQPEVSTDIAHLLALMDPWYQRSVLSLLSLSSQVLHQMTCKANDDVTGSTSSSSSQVDHLPLLADLILYYIRHAHQPALLQLYQAELTLAGGGRIREVFIYSLELGHTAGTRAVRAMGAASKRFGIDGDREAVPLTLDVAYSQVSVGGRSQWKEAGEVACTSVNLHKACRRAQLVGMWM</sequence>
<dbReference type="GO" id="GO:0005634">
    <property type="term" value="C:nucleus"/>
    <property type="evidence" value="ECO:0007669"/>
    <property type="project" value="UniProtKB-SubCell"/>
</dbReference>
<dbReference type="EMBL" id="JANIIK010000047">
    <property type="protein sequence ID" value="KAJ3601741.1"/>
    <property type="molecule type" value="Genomic_DNA"/>
</dbReference>
<feature type="compositionally biased region" description="Polar residues" evidence="9">
    <location>
        <begin position="468"/>
        <end position="481"/>
    </location>
</feature>
<keyword evidence="6" id="KW-0472">Membrane</keyword>
<evidence type="ECO:0000313" key="11">
    <source>
        <dbReference type="Proteomes" id="UP001148018"/>
    </source>
</evidence>
<evidence type="ECO:0000256" key="5">
    <source>
        <dbReference type="ARBA" id="ARBA00022490"/>
    </source>
</evidence>
<proteinExistence type="predicted"/>
<feature type="region of interest" description="Disordered" evidence="9">
    <location>
        <begin position="210"/>
        <end position="243"/>
    </location>
</feature>
<evidence type="ECO:0000256" key="2">
    <source>
        <dbReference type="ARBA" id="ARBA00004202"/>
    </source>
</evidence>
<keyword evidence="5" id="KW-0963">Cytoplasm</keyword>
<dbReference type="GO" id="GO:0005886">
    <property type="term" value="C:plasma membrane"/>
    <property type="evidence" value="ECO:0007669"/>
    <property type="project" value="UniProtKB-SubCell"/>
</dbReference>
<evidence type="ECO:0000256" key="4">
    <source>
        <dbReference type="ARBA" id="ARBA00022475"/>
    </source>
</evidence>
<dbReference type="GO" id="GO:0007186">
    <property type="term" value="P:G protein-coupled receptor signaling pathway"/>
    <property type="evidence" value="ECO:0007669"/>
    <property type="project" value="TreeGrafter"/>
</dbReference>
<dbReference type="GO" id="GO:0005737">
    <property type="term" value="C:cytoplasm"/>
    <property type="evidence" value="ECO:0007669"/>
    <property type="project" value="UniProtKB-SubCell"/>
</dbReference>
<evidence type="ECO:0000256" key="6">
    <source>
        <dbReference type="ARBA" id="ARBA00023136"/>
    </source>
</evidence>
<gene>
    <name evidence="10" type="ORF">NHX12_032708</name>
</gene>
<evidence type="ECO:0000256" key="7">
    <source>
        <dbReference type="ARBA" id="ARBA00023242"/>
    </source>
</evidence>
<evidence type="ECO:0000256" key="9">
    <source>
        <dbReference type="SAM" id="MobiDB-lite"/>
    </source>
</evidence>
<protein>
    <recommendedName>
        <fullName evidence="8">Phosphoinositide 3-kinase regulatory subunit 5</fullName>
    </recommendedName>
</protein>
<keyword evidence="11" id="KW-1185">Reference proteome</keyword>
<dbReference type="Pfam" id="PF10486">
    <property type="entry name" value="PI3K_1B_p101"/>
    <property type="match status" value="2"/>
</dbReference>
<accession>A0A9Q0E9H4</accession>
<evidence type="ECO:0000256" key="1">
    <source>
        <dbReference type="ARBA" id="ARBA00004123"/>
    </source>
</evidence>
<dbReference type="InterPro" id="IPR019522">
    <property type="entry name" value="PIK3R5/6"/>
</dbReference>
<evidence type="ECO:0000313" key="10">
    <source>
        <dbReference type="EMBL" id="KAJ3601741.1"/>
    </source>
</evidence>
<reference evidence="10" key="1">
    <citation type="submission" date="2022-07" db="EMBL/GenBank/DDBJ databases">
        <title>Chromosome-level genome of Muraenolepis orangiensis.</title>
        <authorList>
            <person name="Kim J."/>
        </authorList>
    </citation>
    <scope>NUCLEOTIDE SEQUENCE</scope>
    <source>
        <strain evidence="10">KU_S4_2022</strain>
        <tissue evidence="10">Muscle</tissue>
    </source>
</reference>
<name>A0A9Q0E9H4_9TELE</name>
<dbReference type="PANTHER" id="PTHR15593">
    <property type="entry name" value="PHOSPHATIDYLINOSITOL 3-KINASE REGULATORY SUBUNIT"/>
    <property type="match status" value="1"/>
</dbReference>
<dbReference type="Proteomes" id="UP001148018">
    <property type="component" value="Unassembled WGS sequence"/>
</dbReference>
<feature type="compositionally biased region" description="Basic and acidic residues" evidence="9">
    <location>
        <begin position="223"/>
        <end position="241"/>
    </location>
</feature>
<comment type="subcellular location">
    <subcellularLocation>
        <location evidence="2">Cell membrane</location>
        <topology evidence="2">Peripheral membrane protein</topology>
    </subcellularLocation>
    <subcellularLocation>
        <location evidence="3">Cytoplasm</location>
    </subcellularLocation>
    <subcellularLocation>
        <location evidence="1">Nucleus</location>
    </subcellularLocation>
</comment>
<evidence type="ECO:0000256" key="8">
    <source>
        <dbReference type="ARBA" id="ARBA00040195"/>
    </source>
</evidence>
<dbReference type="GO" id="GO:0046935">
    <property type="term" value="F:1-phosphatidylinositol-3-kinase regulator activity"/>
    <property type="evidence" value="ECO:0007669"/>
    <property type="project" value="InterPro"/>
</dbReference>
<dbReference type="OrthoDB" id="9932678at2759"/>
<keyword evidence="4" id="KW-1003">Cell membrane</keyword>
<dbReference type="AlphaFoldDB" id="A0A9Q0E9H4"/>
<keyword evidence="7" id="KW-0539">Nucleus</keyword>
<evidence type="ECO:0000256" key="3">
    <source>
        <dbReference type="ARBA" id="ARBA00004496"/>
    </source>
</evidence>